<dbReference type="AlphaFoldDB" id="A0A5B7G0J0"/>
<dbReference type="GO" id="GO:0010587">
    <property type="term" value="P:miRNA catabolic process"/>
    <property type="evidence" value="ECO:0007669"/>
    <property type="project" value="TreeGrafter"/>
</dbReference>
<evidence type="ECO:0000313" key="2">
    <source>
        <dbReference type="EMBL" id="MPC51127.1"/>
    </source>
</evidence>
<dbReference type="Gene3D" id="2.40.50.140">
    <property type="entry name" value="Nucleic acid-binding proteins"/>
    <property type="match status" value="1"/>
</dbReference>
<dbReference type="GO" id="GO:0000175">
    <property type="term" value="F:3'-5'-RNA exonuclease activity"/>
    <property type="evidence" value="ECO:0007669"/>
    <property type="project" value="TreeGrafter"/>
</dbReference>
<protein>
    <submittedName>
        <fullName evidence="2">DIS3-like exonuclease 2</fullName>
    </submittedName>
</protein>
<dbReference type="SUPFAM" id="SSF50249">
    <property type="entry name" value="Nucleic acid-binding proteins"/>
    <property type="match status" value="1"/>
</dbReference>
<dbReference type="PANTHER" id="PTHR23355">
    <property type="entry name" value="RIBONUCLEASE"/>
    <property type="match status" value="1"/>
</dbReference>
<dbReference type="InterPro" id="IPR001900">
    <property type="entry name" value="RNase_II/R"/>
</dbReference>
<dbReference type="SMART" id="SM00955">
    <property type="entry name" value="RNB"/>
    <property type="match status" value="1"/>
</dbReference>
<dbReference type="PROSITE" id="PS01175">
    <property type="entry name" value="RIBONUCLEASE_II"/>
    <property type="match status" value="1"/>
</dbReference>
<dbReference type="EMBL" id="VSRR010009967">
    <property type="protein sequence ID" value="MPC51127.1"/>
    <property type="molecule type" value="Genomic_DNA"/>
</dbReference>
<evidence type="ECO:0000259" key="1">
    <source>
        <dbReference type="SMART" id="SM00955"/>
    </source>
</evidence>
<dbReference type="InterPro" id="IPR022966">
    <property type="entry name" value="RNase_II/R_CS"/>
</dbReference>
<feature type="domain" description="RNB" evidence="1">
    <location>
        <begin position="1"/>
        <end position="275"/>
    </location>
</feature>
<dbReference type="InterPro" id="IPR012340">
    <property type="entry name" value="NA-bd_OB-fold"/>
</dbReference>
<proteinExistence type="predicted"/>
<dbReference type="GO" id="GO:0006402">
    <property type="term" value="P:mRNA catabolic process"/>
    <property type="evidence" value="ECO:0007669"/>
    <property type="project" value="TreeGrafter"/>
</dbReference>
<reference evidence="2 3" key="1">
    <citation type="submission" date="2019-05" db="EMBL/GenBank/DDBJ databases">
        <title>Another draft genome of Portunus trituberculatus and its Hox gene families provides insights of decapod evolution.</title>
        <authorList>
            <person name="Jeong J.-H."/>
            <person name="Song I."/>
            <person name="Kim S."/>
            <person name="Choi T."/>
            <person name="Kim D."/>
            <person name="Ryu S."/>
            <person name="Kim W."/>
        </authorList>
    </citation>
    <scope>NUCLEOTIDE SEQUENCE [LARGE SCALE GENOMIC DNA]</scope>
    <source>
        <tissue evidence="2">Muscle</tissue>
    </source>
</reference>
<dbReference type="GO" id="GO:0000932">
    <property type="term" value="C:P-body"/>
    <property type="evidence" value="ECO:0007669"/>
    <property type="project" value="TreeGrafter"/>
</dbReference>
<name>A0A5B7G0J0_PORTR</name>
<keyword evidence="2" id="KW-0540">Nuclease</keyword>
<keyword evidence="2" id="KW-0378">Hydrolase</keyword>
<dbReference type="Proteomes" id="UP000324222">
    <property type="component" value="Unassembled WGS sequence"/>
</dbReference>
<keyword evidence="2" id="KW-0269">Exonuclease</keyword>
<dbReference type="InterPro" id="IPR041093">
    <property type="entry name" value="Dis3l2-like_C"/>
</dbReference>
<accession>A0A5B7G0J0</accession>
<gene>
    <name evidence="2" type="primary">dis3l2</name>
    <name evidence="2" type="ORF">E2C01_044967</name>
</gene>
<dbReference type="InterPro" id="IPR050180">
    <property type="entry name" value="RNR_Ribonuclease"/>
</dbReference>
<organism evidence="2 3">
    <name type="scientific">Portunus trituberculatus</name>
    <name type="common">Swimming crab</name>
    <name type="synonym">Neptunus trituberculatus</name>
    <dbReference type="NCBI Taxonomy" id="210409"/>
    <lineage>
        <taxon>Eukaryota</taxon>
        <taxon>Metazoa</taxon>
        <taxon>Ecdysozoa</taxon>
        <taxon>Arthropoda</taxon>
        <taxon>Crustacea</taxon>
        <taxon>Multicrustacea</taxon>
        <taxon>Malacostraca</taxon>
        <taxon>Eumalacostraca</taxon>
        <taxon>Eucarida</taxon>
        <taxon>Decapoda</taxon>
        <taxon>Pleocyemata</taxon>
        <taxon>Brachyura</taxon>
        <taxon>Eubrachyura</taxon>
        <taxon>Portunoidea</taxon>
        <taxon>Portunidae</taxon>
        <taxon>Portuninae</taxon>
        <taxon>Portunus</taxon>
    </lineage>
</organism>
<dbReference type="Pfam" id="PF17877">
    <property type="entry name" value="Dis3l2_C_term"/>
    <property type="match status" value="1"/>
</dbReference>
<dbReference type="OrthoDB" id="372421at2759"/>
<comment type="caution">
    <text evidence="2">The sequence shown here is derived from an EMBL/GenBank/DDBJ whole genome shotgun (WGS) entry which is preliminary data.</text>
</comment>
<sequence length="416" mass="44821">MLPRPLCEGLCSLLPGTDRLAVSVVWQVSPAGQVTSEWFGRTVIRSCAKLNYEQAQQVIDSGGGSVEGLPAVEEPHSAAVVAGVVWRLHSLAQILRRKRFDGGALHLYQPKLCFTMDWSTGQTLDLAQPQGPDHSHHLVEELMLLANMAAAQRTHQAFPAQCVLRRHPPPLPGPMEAALRSLAAAGVVLDGSSAGALQASLAGQRGAVALAVAALCSKPMQFARYFAPGSEGSVTPAGAAHHYALNVALYTHFTSPIRRYADVMVHRLLAATLDPPAAVPRLAAARLGRTCEHCNDRKRAAKTVQEASGELHLGQLVRRVGELPQPAAVVQVLDRSFDAVLLRLGLVRRVYTDPLPLTTMAFTKQDGQGTLTLHWRPEGGRPATTQRITLLSTVEVVLRPADNTTLKFNTVLLRPE</sequence>
<evidence type="ECO:0000313" key="3">
    <source>
        <dbReference type="Proteomes" id="UP000324222"/>
    </source>
</evidence>
<dbReference type="GO" id="GO:0003723">
    <property type="term" value="F:RNA binding"/>
    <property type="evidence" value="ECO:0007669"/>
    <property type="project" value="InterPro"/>
</dbReference>
<dbReference type="Pfam" id="PF00773">
    <property type="entry name" value="RNB"/>
    <property type="match status" value="1"/>
</dbReference>
<dbReference type="PANTHER" id="PTHR23355:SF9">
    <property type="entry name" value="DIS3-LIKE EXONUCLEASE 2"/>
    <property type="match status" value="1"/>
</dbReference>
<keyword evidence="3" id="KW-1185">Reference proteome</keyword>